<organism evidence="2 3">
    <name type="scientific">Mikania micrantha</name>
    <name type="common">bitter vine</name>
    <dbReference type="NCBI Taxonomy" id="192012"/>
    <lineage>
        <taxon>Eukaryota</taxon>
        <taxon>Viridiplantae</taxon>
        <taxon>Streptophyta</taxon>
        <taxon>Embryophyta</taxon>
        <taxon>Tracheophyta</taxon>
        <taxon>Spermatophyta</taxon>
        <taxon>Magnoliopsida</taxon>
        <taxon>eudicotyledons</taxon>
        <taxon>Gunneridae</taxon>
        <taxon>Pentapetalae</taxon>
        <taxon>asterids</taxon>
        <taxon>campanulids</taxon>
        <taxon>Asterales</taxon>
        <taxon>Asteraceae</taxon>
        <taxon>Asteroideae</taxon>
        <taxon>Heliantheae alliance</taxon>
        <taxon>Eupatorieae</taxon>
        <taxon>Mikania</taxon>
    </lineage>
</organism>
<dbReference type="PANTHER" id="PTHR36746">
    <property type="entry name" value="BNAC04G51760D PROTEIN"/>
    <property type="match status" value="1"/>
</dbReference>
<sequence>MAKDHSNKSFARSSYEKISKATFGFSRRSSSNPKPNIPNPSLPITKPPISQTPIPIEINPTPKPEPSAPPEAKPFKKFVRFSSSSIAKSEEDGRKELIANKTFSEDKYNSYIDNTKMKMRAPSNVSIGRVVSRHESFNDMFSGYINRTKLRLRTTSSVDASK</sequence>
<evidence type="ECO:0000313" key="2">
    <source>
        <dbReference type="EMBL" id="KAD6120156.1"/>
    </source>
</evidence>
<evidence type="ECO:0000313" key="3">
    <source>
        <dbReference type="Proteomes" id="UP000326396"/>
    </source>
</evidence>
<dbReference type="PANTHER" id="PTHR36746:SF3">
    <property type="entry name" value="DUF4005 DOMAIN-CONTAINING PROTEIN"/>
    <property type="match status" value="1"/>
</dbReference>
<name>A0A5N6PGA4_9ASTR</name>
<dbReference type="Proteomes" id="UP000326396">
    <property type="component" value="Linkage Group LG13"/>
</dbReference>
<dbReference type="EMBL" id="SZYD01000005">
    <property type="protein sequence ID" value="KAD6120156.1"/>
    <property type="molecule type" value="Genomic_DNA"/>
</dbReference>
<dbReference type="OrthoDB" id="1588050at2759"/>
<feature type="region of interest" description="Disordered" evidence="1">
    <location>
        <begin position="21"/>
        <end position="73"/>
    </location>
</feature>
<dbReference type="AlphaFoldDB" id="A0A5N6PGA4"/>
<reference evidence="2 3" key="1">
    <citation type="submission" date="2019-05" db="EMBL/GenBank/DDBJ databases">
        <title>Mikania micrantha, genome provides insights into the molecular mechanism of rapid growth.</title>
        <authorList>
            <person name="Liu B."/>
        </authorList>
    </citation>
    <scope>NUCLEOTIDE SEQUENCE [LARGE SCALE GENOMIC DNA]</scope>
    <source>
        <strain evidence="2">NLD-2019</strain>
        <tissue evidence="2">Leaf</tissue>
    </source>
</reference>
<protein>
    <submittedName>
        <fullName evidence="2">Uncharacterized protein</fullName>
    </submittedName>
</protein>
<proteinExistence type="predicted"/>
<accession>A0A5N6PGA4</accession>
<gene>
    <name evidence="2" type="ORF">E3N88_11427</name>
</gene>
<evidence type="ECO:0000256" key="1">
    <source>
        <dbReference type="SAM" id="MobiDB-lite"/>
    </source>
</evidence>
<feature type="compositionally biased region" description="Pro residues" evidence="1">
    <location>
        <begin position="61"/>
        <end position="72"/>
    </location>
</feature>
<keyword evidence="3" id="KW-1185">Reference proteome</keyword>
<comment type="caution">
    <text evidence="2">The sequence shown here is derived from an EMBL/GenBank/DDBJ whole genome shotgun (WGS) entry which is preliminary data.</text>
</comment>